<organism evidence="4">
    <name type="scientific">Thiothrix fructosivorans</name>
    <dbReference type="NCBI Taxonomy" id="111770"/>
    <lineage>
        <taxon>Bacteria</taxon>
        <taxon>Pseudomonadati</taxon>
        <taxon>Pseudomonadota</taxon>
        <taxon>Gammaproteobacteria</taxon>
        <taxon>Thiotrichales</taxon>
        <taxon>Thiotrichaceae</taxon>
        <taxon>Thiothrix</taxon>
    </lineage>
</organism>
<dbReference type="AlphaFoldDB" id="A0A8B0SEY7"/>
<proteinExistence type="predicted"/>
<reference evidence="4" key="2">
    <citation type="submission" date="2021-04" db="EMBL/GenBank/DDBJ databases">
        <title>Complete Genome and methylome analysis of Thiothrix fructosivorans ATCC 49748.</title>
        <authorList>
            <person name="Fomenkov A."/>
            <person name="Sun L."/>
            <person name="Vincze T."/>
            <person name="Grabovich M.Y."/>
            <person name="Roberts R.J."/>
        </authorList>
    </citation>
    <scope>NUCLEOTIDE SEQUENCE</scope>
    <source>
        <strain evidence="4">ATCC 49748</strain>
    </source>
</reference>
<dbReference type="EMBL" id="JAFMPM010000008">
    <property type="protein sequence ID" value="MBO0614497.1"/>
    <property type="molecule type" value="Genomic_DNA"/>
</dbReference>
<evidence type="ECO:0000313" key="4">
    <source>
        <dbReference type="EMBL" id="QTX09335.1"/>
    </source>
</evidence>
<accession>A0A8B0SEY7</accession>
<keyword evidence="5" id="KW-1185">Reference proteome</keyword>
<feature type="chain" id="PRO_5032626942" description="Secreted protein" evidence="2">
    <location>
        <begin position="27"/>
        <end position="110"/>
    </location>
</feature>
<evidence type="ECO:0000256" key="2">
    <source>
        <dbReference type="SAM" id="SignalP"/>
    </source>
</evidence>
<dbReference type="Proteomes" id="UP000664466">
    <property type="component" value="Unassembled WGS sequence"/>
</dbReference>
<sequence>MTSKIRLVTLGITAVIAFSSAGSVIAGDCGKCASSTTASTVTYHEPQYGEFHEQLLPMDANGKVLGCLDVAGKSVKVGVDITSSTGGSSTWETHTTKQSKATVTEERYAQ</sequence>
<evidence type="ECO:0000256" key="1">
    <source>
        <dbReference type="SAM" id="MobiDB-lite"/>
    </source>
</evidence>
<evidence type="ECO:0000313" key="5">
    <source>
        <dbReference type="Proteomes" id="UP000664466"/>
    </source>
</evidence>
<feature type="signal peptide" evidence="2">
    <location>
        <begin position="1"/>
        <end position="26"/>
    </location>
</feature>
<protein>
    <recommendedName>
        <fullName evidence="6">Secreted protein</fullName>
    </recommendedName>
</protein>
<dbReference type="RefSeq" id="WP_207252224.1">
    <property type="nucleotide sequence ID" value="NZ_JAFMPM010000008.1"/>
</dbReference>
<dbReference type="EMBL" id="CP072748">
    <property type="protein sequence ID" value="QTX09335.1"/>
    <property type="molecule type" value="Genomic_DNA"/>
</dbReference>
<feature type="region of interest" description="Disordered" evidence="1">
    <location>
        <begin position="84"/>
        <end position="110"/>
    </location>
</feature>
<evidence type="ECO:0000313" key="3">
    <source>
        <dbReference type="EMBL" id="MBO0614497.1"/>
    </source>
</evidence>
<feature type="compositionally biased region" description="Low complexity" evidence="1">
    <location>
        <begin position="84"/>
        <end position="93"/>
    </location>
</feature>
<reference evidence="3 5" key="1">
    <citation type="submission" date="2021-03" db="EMBL/GenBank/DDBJ databases">
        <title>Draft genome and methylome analysis of Thiotrix fructosivoruns ATCC 49748.</title>
        <authorList>
            <person name="Fomenkov A."/>
            <person name="Grabovich M.Y."/>
            <person name="Roberts R.J."/>
        </authorList>
    </citation>
    <scope>NUCLEOTIDE SEQUENCE [LARGE SCALE GENOMIC DNA]</scope>
    <source>
        <strain evidence="3 5">ATCC 49748</strain>
    </source>
</reference>
<keyword evidence="2" id="KW-0732">Signal</keyword>
<name>A0A8B0SEY7_9GAMM</name>
<gene>
    <name evidence="4" type="ORF">J1836_011855</name>
    <name evidence="3" type="ORF">J1836_16465</name>
</gene>
<evidence type="ECO:0008006" key="6">
    <source>
        <dbReference type="Google" id="ProtNLM"/>
    </source>
</evidence>